<gene>
    <name evidence="1" type="ORF">CAGGBEG34_100039</name>
</gene>
<protein>
    <recommendedName>
        <fullName evidence="3">BrnA antitoxin family protein</fullName>
    </recommendedName>
</protein>
<name>G2J7A6_9BURK</name>
<evidence type="ECO:0000313" key="1">
    <source>
        <dbReference type="EMBL" id="CCD28646.1"/>
    </source>
</evidence>
<dbReference type="eggNOG" id="COG3514">
    <property type="taxonomic scope" value="Bacteria"/>
</dbReference>
<sequence>MSENRANMMQFEVDPANPPKLSKAAMRRLVQIQDRAIDYSDIPPLSDKWFEQAEKRAHVSVKRPISLRLDQDIIDYFRKQGRRYQTRINAVLRAYVESQKHA</sequence>
<keyword evidence="2" id="KW-1185">Reference proteome</keyword>
<accession>G2J7A6</accession>
<evidence type="ECO:0000313" key="2">
    <source>
        <dbReference type="Proteomes" id="UP000054051"/>
    </source>
</evidence>
<dbReference type="EMBL" id="CAFB01000011">
    <property type="protein sequence ID" value="CCD28646.1"/>
    <property type="molecule type" value="Genomic_DNA"/>
</dbReference>
<dbReference type="InterPro" id="IPR025528">
    <property type="entry name" value="BrnA_antitoxin"/>
</dbReference>
<dbReference type="Pfam" id="PF14384">
    <property type="entry name" value="BrnA_antitoxin"/>
    <property type="match status" value="1"/>
</dbReference>
<organism evidence="1 2">
    <name type="scientific">Candidatus Glomeribacter gigasporarum BEG34</name>
    <dbReference type="NCBI Taxonomy" id="1070319"/>
    <lineage>
        <taxon>Bacteria</taxon>
        <taxon>Pseudomonadati</taxon>
        <taxon>Pseudomonadota</taxon>
        <taxon>Betaproteobacteria</taxon>
        <taxon>Burkholderiales</taxon>
        <taxon>Burkholderiaceae</taxon>
        <taxon>Candidatus Glomeribacter</taxon>
    </lineage>
</organism>
<dbReference type="STRING" id="1070319.CAGGBEG34_100039"/>
<proteinExistence type="predicted"/>
<dbReference type="Proteomes" id="UP000054051">
    <property type="component" value="Unassembled WGS sequence"/>
</dbReference>
<evidence type="ECO:0008006" key="3">
    <source>
        <dbReference type="Google" id="ProtNLM"/>
    </source>
</evidence>
<reference evidence="1 2" key="1">
    <citation type="submission" date="2011-08" db="EMBL/GenBank/DDBJ databases">
        <title>The genome of the obligate endobacterium of an arbuscular mycorrhizal fungus reveals an interphylum network of nutritional interactions.</title>
        <authorList>
            <person name="Ghignone S."/>
            <person name="Salvioli A."/>
            <person name="Anca I."/>
            <person name="Lumini E."/>
            <person name="Ortu G."/>
            <person name="Petiti L."/>
            <person name="Cruveiller S."/>
            <person name="Bianciotto V."/>
            <person name="Piffanelli P."/>
            <person name="Lanfranco L."/>
            <person name="Bonfante P."/>
        </authorList>
    </citation>
    <scope>NUCLEOTIDE SEQUENCE [LARGE SCALE GENOMIC DNA]</scope>
    <source>
        <strain evidence="1 2">BEG34</strain>
    </source>
</reference>
<dbReference type="AlphaFoldDB" id="G2J7A6"/>
<comment type="caution">
    <text evidence="1">The sequence shown here is derived from an EMBL/GenBank/DDBJ whole genome shotgun (WGS) entry which is preliminary data.</text>
</comment>